<dbReference type="Pfam" id="PF03595">
    <property type="entry name" value="SLAC1"/>
    <property type="match status" value="1"/>
</dbReference>
<evidence type="ECO:0000256" key="4">
    <source>
        <dbReference type="ARBA" id="ARBA00022475"/>
    </source>
</evidence>
<dbReference type="Proteomes" id="UP000540685">
    <property type="component" value="Unassembled WGS sequence"/>
</dbReference>
<reference evidence="9 10" key="1">
    <citation type="submission" date="2020-08" db="EMBL/GenBank/DDBJ databases">
        <title>Sequencing the genomes of 1000 actinobacteria strains.</title>
        <authorList>
            <person name="Klenk H.-P."/>
        </authorList>
    </citation>
    <scope>NUCLEOTIDE SEQUENCE [LARGE SCALE GENOMIC DNA]</scope>
    <source>
        <strain evidence="9 10">DSM 46887</strain>
    </source>
</reference>
<evidence type="ECO:0000256" key="1">
    <source>
        <dbReference type="ARBA" id="ARBA00004651"/>
    </source>
</evidence>
<evidence type="ECO:0000256" key="6">
    <source>
        <dbReference type="ARBA" id="ARBA00022989"/>
    </source>
</evidence>
<comment type="subcellular location">
    <subcellularLocation>
        <location evidence="1">Cell membrane</location>
        <topology evidence="1">Multi-pass membrane protein</topology>
    </subcellularLocation>
</comment>
<keyword evidence="7 8" id="KW-0472">Membrane</keyword>
<organism evidence="9 10">
    <name type="scientific">Streptosporangium becharense</name>
    <dbReference type="NCBI Taxonomy" id="1816182"/>
    <lineage>
        <taxon>Bacteria</taxon>
        <taxon>Bacillati</taxon>
        <taxon>Actinomycetota</taxon>
        <taxon>Actinomycetes</taxon>
        <taxon>Streptosporangiales</taxon>
        <taxon>Streptosporangiaceae</taxon>
        <taxon>Streptosporangium</taxon>
    </lineage>
</organism>
<evidence type="ECO:0000256" key="2">
    <source>
        <dbReference type="ARBA" id="ARBA00008566"/>
    </source>
</evidence>
<gene>
    <name evidence="9" type="ORF">F4562_002393</name>
</gene>
<evidence type="ECO:0000256" key="3">
    <source>
        <dbReference type="ARBA" id="ARBA00022448"/>
    </source>
</evidence>
<keyword evidence="4" id="KW-1003">Cell membrane</keyword>
<feature type="transmembrane region" description="Helical" evidence="8">
    <location>
        <begin position="20"/>
        <end position="39"/>
    </location>
</feature>
<dbReference type="Gene3D" id="1.50.10.150">
    <property type="entry name" value="Voltage-dependent anion channel"/>
    <property type="match status" value="1"/>
</dbReference>
<feature type="transmembrane region" description="Helical" evidence="8">
    <location>
        <begin position="217"/>
        <end position="239"/>
    </location>
</feature>
<dbReference type="PANTHER" id="PTHR31686">
    <property type="match status" value="1"/>
</dbReference>
<dbReference type="InterPro" id="IPR051629">
    <property type="entry name" value="Sulfite_efflux_TDT"/>
</dbReference>
<name>A0A7W9IF26_9ACTN</name>
<feature type="transmembrane region" description="Helical" evidence="8">
    <location>
        <begin position="118"/>
        <end position="142"/>
    </location>
</feature>
<evidence type="ECO:0000256" key="8">
    <source>
        <dbReference type="SAM" id="Phobius"/>
    </source>
</evidence>
<sequence>MGTGIVATALPSDFATWRPVAIAVWLLASVVLAGLALTWRFRPFDPAIAPFLGAPPMALLTVGAGTLVYGRDLIGLPAAVAVDAALWTAGTLLGLTTLAGVPWFMATRHRPSLEEVSGAWLMPVVPPMVASTCGAYLVPYAGSLRTTLVVICYALFGLSLLAVVPILIGLVRRIRKHGPGSAQLVPTLFIVLGPLGQSVTAVNQLGRTAPELAAFGIWYGVPVWTLAMIWLAVAMFFLFRTARSDGLPFAMTWWSFTFPIGTCVTGTAALSVQLGSEPFGWVELGLYALLVSAWATVAIRTMPLLVPQLRELRARPETAAAAPAAG</sequence>
<dbReference type="AlphaFoldDB" id="A0A7W9IF26"/>
<dbReference type="GO" id="GO:0055085">
    <property type="term" value="P:transmembrane transport"/>
    <property type="evidence" value="ECO:0007669"/>
    <property type="project" value="InterPro"/>
</dbReference>
<feature type="transmembrane region" description="Helical" evidence="8">
    <location>
        <begin position="84"/>
        <end position="106"/>
    </location>
</feature>
<keyword evidence="10" id="KW-1185">Reference proteome</keyword>
<dbReference type="InterPro" id="IPR004695">
    <property type="entry name" value="SLAC1/Mae1/Ssu1/TehA"/>
</dbReference>
<proteinExistence type="inferred from homology"/>
<evidence type="ECO:0000256" key="7">
    <source>
        <dbReference type="ARBA" id="ARBA00023136"/>
    </source>
</evidence>
<feature type="transmembrane region" description="Helical" evidence="8">
    <location>
        <begin position="148"/>
        <end position="171"/>
    </location>
</feature>
<evidence type="ECO:0000256" key="5">
    <source>
        <dbReference type="ARBA" id="ARBA00022692"/>
    </source>
</evidence>
<dbReference type="InterPro" id="IPR038665">
    <property type="entry name" value="Voltage-dep_anion_channel_sf"/>
</dbReference>
<feature type="transmembrane region" description="Helical" evidence="8">
    <location>
        <begin position="284"/>
        <end position="306"/>
    </location>
</feature>
<feature type="transmembrane region" description="Helical" evidence="8">
    <location>
        <begin position="51"/>
        <end position="69"/>
    </location>
</feature>
<evidence type="ECO:0000313" key="10">
    <source>
        <dbReference type="Proteomes" id="UP000540685"/>
    </source>
</evidence>
<keyword evidence="5 8" id="KW-0812">Transmembrane</keyword>
<dbReference type="EMBL" id="JACHMP010000001">
    <property type="protein sequence ID" value="MBB5819331.1"/>
    <property type="molecule type" value="Genomic_DNA"/>
</dbReference>
<evidence type="ECO:0000313" key="9">
    <source>
        <dbReference type="EMBL" id="MBB5819331.1"/>
    </source>
</evidence>
<dbReference type="GO" id="GO:0005886">
    <property type="term" value="C:plasma membrane"/>
    <property type="evidence" value="ECO:0007669"/>
    <property type="project" value="UniProtKB-SubCell"/>
</dbReference>
<feature type="transmembrane region" description="Helical" evidence="8">
    <location>
        <begin position="183"/>
        <end position="205"/>
    </location>
</feature>
<accession>A0A7W9IF26</accession>
<keyword evidence="3" id="KW-0813">Transport</keyword>
<feature type="transmembrane region" description="Helical" evidence="8">
    <location>
        <begin position="251"/>
        <end position="272"/>
    </location>
</feature>
<dbReference type="CDD" id="cd09320">
    <property type="entry name" value="TDT_like_2"/>
    <property type="match status" value="1"/>
</dbReference>
<keyword evidence="6 8" id="KW-1133">Transmembrane helix</keyword>
<comment type="similarity">
    <text evidence="2">Belongs to the tellurite-resistance/dicarboxylate transporter (TDT) family.</text>
</comment>
<protein>
    <submittedName>
        <fullName evidence="9">Tellurite resistance protein TehA-like permease</fullName>
    </submittedName>
</protein>
<dbReference type="PANTHER" id="PTHR31686:SF1">
    <property type="entry name" value="SULFITE EFFLUX PUMP SSU1"/>
    <property type="match status" value="1"/>
</dbReference>
<comment type="caution">
    <text evidence="9">The sequence shown here is derived from an EMBL/GenBank/DDBJ whole genome shotgun (WGS) entry which is preliminary data.</text>
</comment>